<proteinExistence type="predicted"/>
<evidence type="ECO:0000313" key="3">
    <source>
        <dbReference type="Proteomes" id="UP001595629"/>
    </source>
</evidence>
<accession>A0ABV7TMA1</accession>
<feature type="transmembrane region" description="Helical" evidence="1">
    <location>
        <begin position="6"/>
        <end position="22"/>
    </location>
</feature>
<keyword evidence="1" id="KW-0472">Membrane</keyword>
<dbReference type="Proteomes" id="UP001595629">
    <property type="component" value="Unassembled WGS sequence"/>
</dbReference>
<keyword evidence="1" id="KW-0812">Transmembrane</keyword>
<sequence length="73" mass="8352">MTSHTIVPSIWASFGNLLGGLVRDRAHRLKSKSSFDDHRAERDFINDIIWSNPDAYSSELDVQNMLNLYPGKF</sequence>
<evidence type="ECO:0000256" key="1">
    <source>
        <dbReference type="SAM" id="Phobius"/>
    </source>
</evidence>
<gene>
    <name evidence="2" type="ORF">ACFORG_23665</name>
</gene>
<keyword evidence="3" id="KW-1185">Reference proteome</keyword>
<keyword evidence="1" id="KW-1133">Transmembrane helix</keyword>
<name>A0ABV7TMA1_9RHOB</name>
<protein>
    <submittedName>
        <fullName evidence="2">Uncharacterized protein</fullName>
    </submittedName>
</protein>
<organism evidence="2 3">
    <name type="scientific">Lutimaribacter marinistellae</name>
    <dbReference type="NCBI Taxonomy" id="1820329"/>
    <lineage>
        <taxon>Bacteria</taxon>
        <taxon>Pseudomonadati</taxon>
        <taxon>Pseudomonadota</taxon>
        <taxon>Alphaproteobacteria</taxon>
        <taxon>Rhodobacterales</taxon>
        <taxon>Roseobacteraceae</taxon>
        <taxon>Lutimaribacter</taxon>
    </lineage>
</organism>
<comment type="caution">
    <text evidence="2">The sequence shown here is derived from an EMBL/GenBank/DDBJ whole genome shotgun (WGS) entry which is preliminary data.</text>
</comment>
<dbReference type="EMBL" id="JBHRXI010000049">
    <property type="protein sequence ID" value="MFC3616752.1"/>
    <property type="molecule type" value="Genomic_DNA"/>
</dbReference>
<reference evidence="3" key="1">
    <citation type="journal article" date="2019" name="Int. J. Syst. Evol. Microbiol.">
        <title>The Global Catalogue of Microorganisms (GCM) 10K type strain sequencing project: providing services to taxonomists for standard genome sequencing and annotation.</title>
        <authorList>
            <consortium name="The Broad Institute Genomics Platform"/>
            <consortium name="The Broad Institute Genome Sequencing Center for Infectious Disease"/>
            <person name="Wu L."/>
            <person name="Ma J."/>
        </authorList>
    </citation>
    <scope>NUCLEOTIDE SEQUENCE [LARGE SCALE GENOMIC DNA]</scope>
    <source>
        <strain evidence="3">KCTC 42911</strain>
    </source>
</reference>
<dbReference type="RefSeq" id="WP_386738073.1">
    <property type="nucleotide sequence ID" value="NZ_JBHRXI010000049.1"/>
</dbReference>
<evidence type="ECO:0000313" key="2">
    <source>
        <dbReference type="EMBL" id="MFC3616752.1"/>
    </source>
</evidence>